<dbReference type="SUPFAM" id="SSF48371">
    <property type="entry name" value="ARM repeat"/>
    <property type="match status" value="1"/>
</dbReference>
<dbReference type="GO" id="GO:0005634">
    <property type="term" value="C:nucleus"/>
    <property type="evidence" value="ECO:0007669"/>
    <property type="project" value="TreeGrafter"/>
</dbReference>
<keyword evidence="1" id="KW-0418">Kinase</keyword>
<dbReference type="PANTHER" id="PTHR11139:SF9">
    <property type="entry name" value="SERINE_THREONINE-PROTEIN KINASE MTOR"/>
    <property type="match status" value="1"/>
</dbReference>
<dbReference type="GO" id="GO:0038202">
    <property type="term" value="P:TORC1 signaling"/>
    <property type="evidence" value="ECO:0007669"/>
    <property type="project" value="TreeGrafter"/>
</dbReference>
<feature type="non-terminal residue" evidence="1">
    <location>
        <position position="319"/>
    </location>
</feature>
<gene>
    <name evidence="1" type="primary">TOR1_4</name>
    <name evidence="1" type="ORF">BGZ65_009774</name>
</gene>
<dbReference type="PANTHER" id="PTHR11139">
    <property type="entry name" value="ATAXIA TELANGIECTASIA MUTATED ATM -RELATED"/>
    <property type="match status" value="1"/>
</dbReference>
<dbReference type="EMBL" id="JAAAHW010007772">
    <property type="protein sequence ID" value="KAF9946390.1"/>
    <property type="molecule type" value="Genomic_DNA"/>
</dbReference>
<sequence>KLIGIEGEENTTQETRFANYLRQLFPADVKTMTVAARALGKLAQQGGTFTTEFVEFELKRAIEWLTGDRQEARRHASVLVIAELARHADVIVYPHVTSILEHIWVAFKDPNQNIRGAAADALSAVLVIVDDRESPKKAGWYSRIYEEAQRGLRIASTESIHGSLLIYRELLLHAGMFMNELYMLTCETVFQYKDHRDGLVRRAVISLIPDLAAYKSIVFASTYLDRSMLHILSQLRKDKERSLMKEKDRSNAFFAIGKVALVAGANMGEYLDDILICIKDGLKSKRFVRQNTHIANLLRLSQLLRFWKWTNDSITCDVH</sequence>
<protein>
    <submittedName>
        <fullName evidence="1">Phosphatidylinositol kinase- protein kinase tor1</fullName>
    </submittedName>
</protein>
<evidence type="ECO:0000313" key="1">
    <source>
        <dbReference type="EMBL" id="KAF9946390.1"/>
    </source>
</evidence>
<keyword evidence="2" id="KW-1185">Reference proteome</keyword>
<dbReference type="OrthoDB" id="381190at2759"/>
<comment type="caution">
    <text evidence="1">The sequence shown here is derived from an EMBL/GenBank/DDBJ whole genome shotgun (WGS) entry which is preliminary data.</text>
</comment>
<proteinExistence type="predicted"/>
<reference evidence="1" key="1">
    <citation type="journal article" date="2020" name="Fungal Divers.">
        <title>Resolving the Mortierellaceae phylogeny through synthesis of multi-gene phylogenetics and phylogenomics.</title>
        <authorList>
            <person name="Vandepol N."/>
            <person name="Liber J."/>
            <person name="Desiro A."/>
            <person name="Na H."/>
            <person name="Kennedy M."/>
            <person name="Barry K."/>
            <person name="Grigoriev I.V."/>
            <person name="Miller A.N."/>
            <person name="O'Donnell K."/>
            <person name="Stajich J.E."/>
            <person name="Bonito G."/>
        </authorList>
    </citation>
    <scope>NUCLEOTIDE SEQUENCE</scope>
    <source>
        <strain evidence="1">MES-2147</strain>
    </source>
</reference>
<dbReference type="Gene3D" id="1.25.10.10">
    <property type="entry name" value="Leucine-rich Repeat Variant"/>
    <property type="match status" value="2"/>
</dbReference>
<dbReference type="AlphaFoldDB" id="A0A9P6ISQ0"/>
<dbReference type="GO" id="GO:0004674">
    <property type="term" value="F:protein serine/threonine kinase activity"/>
    <property type="evidence" value="ECO:0007669"/>
    <property type="project" value="TreeGrafter"/>
</dbReference>
<dbReference type="GO" id="GO:0016242">
    <property type="term" value="P:negative regulation of macroautophagy"/>
    <property type="evidence" value="ECO:0007669"/>
    <property type="project" value="TreeGrafter"/>
</dbReference>
<keyword evidence="1" id="KW-0808">Transferase</keyword>
<dbReference type="InterPro" id="IPR050517">
    <property type="entry name" value="DDR_Repair_Kinase"/>
</dbReference>
<name>A0A9P6ISQ0_9FUNG</name>
<accession>A0A9P6ISQ0</accession>
<dbReference type="InterPro" id="IPR011989">
    <property type="entry name" value="ARM-like"/>
</dbReference>
<dbReference type="InterPro" id="IPR016024">
    <property type="entry name" value="ARM-type_fold"/>
</dbReference>
<dbReference type="GO" id="GO:0031932">
    <property type="term" value="C:TORC2 complex"/>
    <property type="evidence" value="ECO:0007669"/>
    <property type="project" value="TreeGrafter"/>
</dbReference>
<evidence type="ECO:0000313" key="2">
    <source>
        <dbReference type="Proteomes" id="UP000749646"/>
    </source>
</evidence>
<dbReference type="Proteomes" id="UP000749646">
    <property type="component" value="Unassembled WGS sequence"/>
</dbReference>
<organism evidence="1 2">
    <name type="scientific">Modicella reniformis</name>
    <dbReference type="NCBI Taxonomy" id="1440133"/>
    <lineage>
        <taxon>Eukaryota</taxon>
        <taxon>Fungi</taxon>
        <taxon>Fungi incertae sedis</taxon>
        <taxon>Mucoromycota</taxon>
        <taxon>Mortierellomycotina</taxon>
        <taxon>Mortierellomycetes</taxon>
        <taxon>Mortierellales</taxon>
        <taxon>Mortierellaceae</taxon>
        <taxon>Modicella</taxon>
    </lineage>
</organism>
<dbReference type="GO" id="GO:0031931">
    <property type="term" value="C:TORC1 complex"/>
    <property type="evidence" value="ECO:0007669"/>
    <property type="project" value="TreeGrafter"/>
</dbReference>
<dbReference type="GO" id="GO:0005737">
    <property type="term" value="C:cytoplasm"/>
    <property type="evidence" value="ECO:0007669"/>
    <property type="project" value="TreeGrafter"/>
</dbReference>